<keyword evidence="4" id="KW-0472">Membrane</keyword>
<dbReference type="Proteomes" id="UP001597425">
    <property type="component" value="Unassembled WGS sequence"/>
</dbReference>
<dbReference type="SUPFAM" id="SSF46894">
    <property type="entry name" value="C-terminal effector domain of the bipartite response regulators"/>
    <property type="match status" value="1"/>
</dbReference>
<dbReference type="PANTHER" id="PTHR36842">
    <property type="entry name" value="PROTEIN TOLB HOMOLOG"/>
    <property type="match status" value="1"/>
</dbReference>
<evidence type="ECO:0000256" key="3">
    <source>
        <dbReference type="PROSITE-ProRule" id="PRU01091"/>
    </source>
</evidence>
<keyword evidence="7" id="KW-1185">Reference proteome</keyword>
<accession>A0ABW5EB41</accession>
<feature type="transmembrane region" description="Helical" evidence="4">
    <location>
        <begin position="128"/>
        <end position="147"/>
    </location>
</feature>
<dbReference type="PANTHER" id="PTHR36842:SF1">
    <property type="entry name" value="PROTEIN TOLB"/>
    <property type="match status" value="1"/>
</dbReference>
<dbReference type="InterPro" id="IPR036388">
    <property type="entry name" value="WH-like_DNA-bd_sf"/>
</dbReference>
<feature type="DNA-binding region" description="OmpR/PhoB-type" evidence="3">
    <location>
        <begin position="12"/>
        <end position="112"/>
    </location>
</feature>
<reference evidence="7" key="1">
    <citation type="journal article" date="2019" name="Int. J. Syst. Evol. Microbiol.">
        <title>The Global Catalogue of Microorganisms (GCM) 10K type strain sequencing project: providing services to taxonomists for standard genome sequencing and annotation.</title>
        <authorList>
            <consortium name="The Broad Institute Genomics Platform"/>
            <consortium name="The Broad Institute Genome Sequencing Center for Infectious Disease"/>
            <person name="Wu L."/>
            <person name="Ma J."/>
        </authorList>
    </citation>
    <scope>NUCLEOTIDE SEQUENCE [LARGE SCALE GENOMIC DNA]</scope>
    <source>
        <strain evidence="7">KCTC 12848</strain>
    </source>
</reference>
<name>A0ABW5EB41_9GAMM</name>
<evidence type="ECO:0000313" key="6">
    <source>
        <dbReference type="EMBL" id="MFD2310801.1"/>
    </source>
</evidence>
<keyword evidence="4" id="KW-0812">Transmembrane</keyword>
<dbReference type="CDD" id="cd00383">
    <property type="entry name" value="trans_reg_C"/>
    <property type="match status" value="1"/>
</dbReference>
<comment type="caution">
    <text evidence="6">The sequence shown here is derived from an EMBL/GenBank/DDBJ whole genome shotgun (WGS) entry which is preliminary data.</text>
</comment>
<evidence type="ECO:0000313" key="7">
    <source>
        <dbReference type="Proteomes" id="UP001597425"/>
    </source>
</evidence>
<evidence type="ECO:0000256" key="1">
    <source>
        <dbReference type="ARBA" id="ARBA00009820"/>
    </source>
</evidence>
<dbReference type="InterPro" id="IPR001867">
    <property type="entry name" value="OmpR/PhoB-type_DNA-bd"/>
</dbReference>
<dbReference type="RefSeq" id="WP_265721640.1">
    <property type="nucleotide sequence ID" value="NZ_JAPIVK010000013.1"/>
</dbReference>
<keyword evidence="2 3" id="KW-0238">DNA-binding</keyword>
<dbReference type="Pfam" id="PF00486">
    <property type="entry name" value="Trans_reg_C"/>
    <property type="match status" value="1"/>
</dbReference>
<dbReference type="InterPro" id="IPR011659">
    <property type="entry name" value="WD40"/>
</dbReference>
<dbReference type="SUPFAM" id="SSF82171">
    <property type="entry name" value="DPP6 N-terminal domain-like"/>
    <property type="match status" value="1"/>
</dbReference>
<dbReference type="InterPro" id="IPR011042">
    <property type="entry name" value="6-blade_b-propeller_TolB-like"/>
</dbReference>
<organism evidence="6 7">
    <name type="scientific">Microbulbifer halophilus</name>
    <dbReference type="NCBI Taxonomy" id="453963"/>
    <lineage>
        <taxon>Bacteria</taxon>
        <taxon>Pseudomonadati</taxon>
        <taxon>Pseudomonadota</taxon>
        <taxon>Gammaproteobacteria</taxon>
        <taxon>Cellvibrionales</taxon>
        <taxon>Microbulbiferaceae</taxon>
        <taxon>Microbulbifer</taxon>
    </lineage>
</organism>
<dbReference type="Gene3D" id="2.120.10.30">
    <property type="entry name" value="TolB, C-terminal domain"/>
    <property type="match status" value="2"/>
</dbReference>
<comment type="similarity">
    <text evidence="1">Belongs to the TolB family.</text>
</comment>
<keyword evidence="4" id="KW-1133">Transmembrane helix</keyword>
<dbReference type="PROSITE" id="PS51755">
    <property type="entry name" value="OMPR_PHOB"/>
    <property type="match status" value="1"/>
</dbReference>
<dbReference type="SMART" id="SM00862">
    <property type="entry name" value="Trans_reg_C"/>
    <property type="match status" value="1"/>
</dbReference>
<evidence type="ECO:0000256" key="4">
    <source>
        <dbReference type="SAM" id="Phobius"/>
    </source>
</evidence>
<dbReference type="Pfam" id="PF07676">
    <property type="entry name" value="PD40"/>
    <property type="match status" value="1"/>
</dbReference>
<protein>
    <submittedName>
        <fullName evidence="6">Winged helix-turn-helix domain-containing protein</fullName>
    </submittedName>
</protein>
<proteinExistence type="inferred from homology"/>
<evidence type="ECO:0000256" key="2">
    <source>
        <dbReference type="ARBA" id="ARBA00023125"/>
    </source>
</evidence>
<gene>
    <name evidence="6" type="ORF">ACFSKX_10275</name>
</gene>
<dbReference type="Gene3D" id="1.10.10.10">
    <property type="entry name" value="Winged helix-like DNA-binding domain superfamily/Winged helix DNA-binding domain"/>
    <property type="match status" value="1"/>
</dbReference>
<feature type="domain" description="OmpR/PhoB-type" evidence="5">
    <location>
        <begin position="12"/>
        <end position="112"/>
    </location>
</feature>
<sequence>MKEKNKKAREGSPPFRIGEFLFDPTSGRLWNSGSDTATRLEPQVVEFLALLVRHAGEVVGREQIDREIWPDRVVGDDAVRAMVRKLRDALGDDARNPRYIRTLPLKGYAMIAPCRETRPSRYRGPRRGVVAAAALVAALLTAAGLLWGRFAEEPGSPATVEPLTQLSGSELSPDFNSVTRRLLFSHRANKDDLLQLYTKNLDSGRVQRLTWDAANYANAHWSPDGDELVYTRSVAGERQHFLARFDPRTGIRAPQTLPTAATADKYLLGWSRAERAVYLKDEYRPQLPQGIWRLQLDTGDIEQLTAPNVGGVGDFFARESGDGAMLALLRGVEPGKRELLIVDNPTGSLLHSRILPGHPDRLAWRADGGSLVLSSFDGELLAYHLAEDDFTALNNPSRTINDAFFQCGPDCYLMRRHNGNFLDLQEAPDPFDGGPLMSTDHFDLPGAEDFPLYSADGESLYFVSRREDAVLLQRQSDKAGTETTLSLPAAARVRSLAIDPDDTYLTGLVDKRVFLFDLAARQLRYLTTEMDLAGPPGWSADGTAVLYSKSEKGKPTLYRHEIAGDRQTALIAGYTAAQAVAGSQMLAVDTERRAWLIDRGAAVRQVATLPSAIPNRWQVHRGWLYYTEHSGNDAYMTRVHLQSGETQRKLLAKNRFRLNFDLHPDGARMLAVRSLLAESNLVRVSFD</sequence>
<evidence type="ECO:0000259" key="5">
    <source>
        <dbReference type="PROSITE" id="PS51755"/>
    </source>
</evidence>
<dbReference type="InterPro" id="IPR016032">
    <property type="entry name" value="Sig_transdc_resp-reg_C-effctor"/>
</dbReference>
<dbReference type="EMBL" id="JBHUJD010000011">
    <property type="protein sequence ID" value="MFD2310801.1"/>
    <property type="molecule type" value="Genomic_DNA"/>
</dbReference>